<evidence type="ECO:0000313" key="1">
    <source>
        <dbReference type="EMBL" id="GAH95765.1"/>
    </source>
</evidence>
<dbReference type="EMBL" id="BARU01045698">
    <property type="protein sequence ID" value="GAH95765.1"/>
    <property type="molecule type" value="Genomic_DNA"/>
</dbReference>
<reference evidence="1" key="1">
    <citation type="journal article" date="2014" name="Front. Microbiol.">
        <title>High frequency of phylogenetically diverse reductive dehalogenase-homologous genes in deep subseafloor sedimentary metagenomes.</title>
        <authorList>
            <person name="Kawai M."/>
            <person name="Futagami T."/>
            <person name="Toyoda A."/>
            <person name="Takaki Y."/>
            <person name="Nishi S."/>
            <person name="Hori S."/>
            <person name="Arai W."/>
            <person name="Tsubouchi T."/>
            <person name="Morono Y."/>
            <person name="Uchiyama I."/>
            <person name="Ito T."/>
            <person name="Fujiyama A."/>
            <person name="Inagaki F."/>
            <person name="Takami H."/>
        </authorList>
    </citation>
    <scope>NUCLEOTIDE SEQUENCE</scope>
    <source>
        <strain evidence="1">Expedition CK06-06</strain>
    </source>
</reference>
<protein>
    <submittedName>
        <fullName evidence="1">Uncharacterized protein</fullName>
    </submittedName>
</protein>
<sequence length="48" mass="5889">MTSLPEERFVMKEENPNQWIDKELYFFSWEKTRKKGTFPKVPSFNSFI</sequence>
<organism evidence="1">
    <name type="scientific">marine sediment metagenome</name>
    <dbReference type="NCBI Taxonomy" id="412755"/>
    <lineage>
        <taxon>unclassified sequences</taxon>
        <taxon>metagenomes</taxon>
        <taxon>ecological metagenomes</taxon>
    </lineage>
</organism>
<dbReference type="AlphaFoldDB" id="X1KQ56"/>
<name>X1KQ56_9ZZZZ</name>
<accession>X1KQ56</accession>
<comment type="caution">
    <text evidence="1">The sequence shown here is derived from an EMBL/GenBank/DDBJ whole genome shotgun (WGS) entry which is preliminary data.</text>
</comment>
<proteinExistence type="predicted"/>
<gene>
    <name evidence="1" type="ORF">S03H2_69233</name>
</gene>